<proteinExistence type="predicted"/>
<feature type="region of interest" description="Disordered" evidence="1">
    <location>
        <begin position="179"/>
        <end position="200"/>
    </location>
</feature>
<feature type="compositionally biased region" description="Low complexity" evidence="1">
    <location>
        <begin position="187"/>
        <end position="200"/>
    </location>
</feature>
<evidence type="ECO:0000256" key="1">
    <source>
        <dbReference type="SAM" id="MobiDB-lite"/>
    </source>
</evidence>
<dbReference type="EMBL" id="LNGC01000103">
    <property type="protein sequence ID" value="KYC49213.1"/>
    <property type="molecule type" value="Genomic_DNA"/>
</dbReference>
<sequence length="200" mass="21764">MKKYFFTLALIIILVASTGAFVIAQNQSEALAKINDASVALTAYEAGKDSIWPCSKRFNHDARLNLQYSWEYFNRGDYKNAMFYAQASIIATETAKIYADTECLCLYSYNERNCGSNEDENGPCGGLVAVTTGKSGCNDWYCDRPGCTQCYEGYCCGPNGCYPDPGCYTTDCDSGDGNYQPGGDSGTPVKPVRTTTTPGN</sequence>
<evidence type="ECO:0000313" key="2">
    <source>
        <dbReference type="EMBL" id="KYC49213.1"/>
    </source>
</evidence>
<comment type="caution">
    <text evidence="2">The sequence shown here is derived from an EMBL/GenBank/DDBJ whole genome shotgun (WGS) entry which is preliminary data.</text>
</comment>
<gene>
    <name evidence="2" type="ORF">AMQ22_01692</name>
</gene>
<name>A0A150IW54_9EURY</name>
<reference evidence="2 3" key="1">
    <citation type="journal article" date="2016" name="ISME J.">
        <title>Chasing the elusive Euryarchaeota class WSA2: genomes reveal a uniquely fastidious methyl-reducing methanogen.</title>
        <authorList>
            <person name="Nobu M.K."/>
            <person name="Narihiro T."/>
            <person name="Kuroda K."/>
            <person name="Mei R."/>
            <person name="Liu W.T."/>
        </authorList>
    </citation>
    <scope>NUCLEOTIDE SEQUENCE [LARGE SCALE GENOMIC DNA]</scope>
    <source>
        <strain evidence="2">U1lsi0528_Bin055</strain>
    </source>
</reference>
<accession>A0A150IW54</accession>
<evidence type="ECO:0000313" key="3">
    <source>
        <dbReference type="Proteomes" id="UP000075398"/>
    </source>
</evidence>
<organism evidence="2 3">
    <name type="scientific">Candidatus Methanofastidiosum methylothiophilum</name>
    <dbReference type="NCBI Taxonomy" id="1705564"/>
    <lineage>
        <taxon>Archaea</taxon>
        <taxon>Methanobacteriati</taxon>
        <taxon>Methanobacteriota</taxon>
        <taxon>Stenosarchaea group</taxon>
        <taxon>Candidatus Methanofastidiosia</taxon>
        <taxon>Candidatus Methanofastidiosales</taxon>
        <taxon>Candidatus Methanofastidiosaceae</taxon>
        <taxon>Candidatus Methanofastidiosum</taxon>
    </lineage>
</organism>
<dbReference type="Proteomes" id="UP000075398">
    <property type="component" value="Unassembled WGS sequence"/>
</dbReference>
<dbReference type="AlphaFoldDB" id="A0A150IW54"/>
<protein>
    <submittedName>
        <fullName evidence="2">Uncharacterized protein</fullName>
    </submittedName>
</protein>